<dbReference type="STRING" id="1347342.BN863_28960"/>
<dbReference type="OrthoDB" id="796468at2"/>
<dbReference type="Proteomes" id="UP000016160">
    <property type="component" value="Chromosome"/>
</dbReference>
<dbReference type="EMBL" id="HG315671">
    <property type="protein sequence ID" value="CDF80608.1"/>
    <property type="molecule type" value="Genomic_DNA"/>
</dbReference>
<keyword evidence="3" id="KW-1185">Reference proteome</keyword>
<dbReference type="InterPro" id="IPR027417">
    <property type="entry name" value="P-loop_NTPase"/>
</dbReference>
<dbReference type="HOGENOM" id="CLU_092738_0_0_10"/>
<protein>
    <recommendedName>
        <fullName evidence="1">AAA+ ATPase domain-containing protein</fullName>
    </recommendedName>
</protein>
<dbReference type="eggNOG" id="COG1066">
    <property type="taxonomic scope" value="Bacteria"/>
</dbReference>
<proteinExistence type="predicted"/>
<dbReference type="AlphaFoldDB" id="T2KQ23"/>
<sequence>MKKLKKAVSVDELLKKKFIEIPLTGRLRELIGRPEANGTWFLKGKSGHGKTTFMLQLIKELTKYGKVIYNSLEEGARKSMQDAFVELNLDKATRNKIKLLHREPIDEMRIRLQKSRGIRFVVIDSIQYAFMTLQEYKDMQAENPNIVFIINSHVDGKNAVGALAKRIEYDADIKLDVEGFKAFSRSRASRGTITKPYTIWEKGAQKYWDDLKL</sequence>
<evidence type="ECO:0000259" key="1">
    <source>
        <dbReference type="SMART" id="SM00382"/>
    </source>
</evidence>
<dbReference type="Gene3D" id="3.40.50.300">
    <property type="entry name" value="P-loop containing nucleotide triphosphate hydrolases"/>
    <property type="match status" value="1"/>
</dbReference>
<evidence type="ECO:0000313" key="2">
    <source>
        <dbReference type="EMBL" id="CDF80608.1"/>
    </source>
</evidence>
<feature type="domain" description="AAA+ ATPase" evidence="1">
    <location>
        <begin position="36"/>
        <end position="174"/>
    </location>
</feature>
<evidence type="ECO:0000313" key="3">
    <source>
        <dbReference type="Proteomes" id="UP000016160"/>
    </source>
</evidence>
<dbReference type="RefSeq" id="WP_051774858.1">
    <property type="nucleotide sequence ID" value="NZ_HG315671.1"/>
</dbReference>
<gene>
    <name evidence="2" type="ORF">BN863_28960</name>
</gene>
<organism evidence="2 3">
    <name type="scientific">Formosa agariphila (strain DSM 15362 / KCTC 12365 / LMG 23005 / KMM 3901 / M-2Alg 35-1)</name>
    <dbReference type="NCBI Taxonomy" id="1347342"/>
    <lineage>
        <taxon>Bacteria</taxon>
        <taxon>Pseudomonadati</taxon>
        <taxon>Bacteroidota</taxon>
        <taxon>Flavobacteriia</taxon>
        <taxon>Flavobacteriales</taxon>
        <taxon>Flavobacteriaceae</taxon>
        <taxon>Formosa</taxon>
    </lineage>
</organism>
<dbReference type="PATRIC" id="fig|1347342.6.peg.2914"/>
<reference evidence="2 3" key="1">
    <citation type="journal article" date="2013" name="Appl. Environ. Microbiol.">
        <title>The genome of the alga-associated marine flavobacterium Formosa agariphila KMM 3901T reveals a broad potential for degradation of algal polysaccharides.</title>
        <authorList>
            <person name="Mann A.J."/>
            <person name="Hahnke R.L."/>
            <person name="Huang S."/>
            <person name="Werner J."/>
            <person name="Xing P."/>
            <person name="Barbeyron T."/>
            <person name="Huettel B."/>
            <person name="Stueber K."/>
            <person name="Reinhardt R."/>
            <person name="Harder J."/>
            <person name="Gloeckner F.O."/>
            <person name="Amann R.I."/>
            <person name="Teeling H."/>
        </authorList>
    </citation>
    <scope>NUCLEOTIDE SEQUENCE [LARGE SCALE GENOMIC DNA]</scope>
    <source>
        <strain evidence="3">DSM 15362 / KCTC 12365 / LMG 23005 / KMM 3901</strain>
    </source>
</reference>
<dbReference type="InterPro" id="IPR003593">
    <property type="entry name" value="AAA+_ATPase"/>
</dbReference>
<dbReference type="SMART" id="SM00382">
    <property type="entry name" value="AAA"/>
    <property type="match status" value="1"/>
</dbReference>
<accession>T2KQ23</accession>
<name>T2KQ23_FORAG</name>
<dbReference type="SUPFAM" id="SSF52540">
    <property type="entry name" value="P-loop containing nucleoside triphosphate hydrolases"/>
    <property type="match status" value="1"/>
</dbReference>